<sequence length="439" mass="45789">MVDTTFRPAAPEAIPSTKLNGVKIGPLPISIYVGAAIVCAAAVYSGKLPNDVIGGLLVLMLLGFLLGKLGQTIPVLKQIGGTAILCLFVPAALVSYGLMPDAALKAITTTFRTANFQYFFIACLVAGSILGMPYRVLVQGFIRMFVPLLIGTIAAVSAGILVGLAFGYTPKDTFFFIIIPIVGGGLAEGVLPLSIAYSEILQRPQADLVAHMVPAALLGNVVAIVCAGLLARLGERRRDLSGQGMLVKTGDNDILGDVRPDRPIDLGLLGAGMVLSCGLFVLGMTLAPFTGIPGPIMMIIAAVALKLTKILPNEMELGAYQINKFMSTNLTFAILVAMGALLVKWEQLVASFNPGYIMICTATVLAMIASGFYVGKWLNMYPVEAAIVTACHSGLGGTGDVAILGAADRMGLMAFAQIATRVGGAIMIVIATLLLKSLS</sequence>
<dbReference type="EMBL" id="JAKLTY010000009">
    <property type="protein sequence ID" value="MCG2628201.1"/>
    <property type="molecule type" value="Genomic_DNA"/>
</dbReference>
<protein>
    <submittedName>
        <fullName evidence="3">2-hydroxycarboxylate transporter family protein</fullName>
    </submittedName>
</protein>
<comment type="similarity">
    <text evidence="1">Belongs to the 2-hydroxycarboxylate transporter (2-HCT) (TC 2.A.24) family.</text>
</comment>
<name>A0A9X1U8V7_9BRAD</name>
<dbReference type="GO" id="GO:0015293">
    <property type="term" value="F:symporter activity"/>
    <property type="evidence" value="ECO:0007669"/>
    <property type="project" value="UniProtKB-UniRule"/>
</dbReference>
<evidence type="ECO:0000256" key="1">
    <source>
        <dbReference type="PIRNR" id="PIRNR005348"/>
    </source>
</evidence>
<evidence type="ECO:0000313" key="6">
    <source>
        <dbReference type="Proteomes" id="UP001139054"/>
    </source>
</evidence>
<feature type="transmembrane region" description="Helical" evidence="2">
    <location>
        <begin position="414"/>
        <end position="435"/>
    </location>
</feature>
<feature type="transmembrane region" description="Helical" evidence="2">
    <location>
        <begin position="79"/>
        <end position="98"/>
    </location>
</feature>
<keyword evidence="2" id="KW-1133">Transmembrane helix</keyword>
<dbReference type="EMBL" id="JAKLUA010000009">
    <property type="protein sequence ID" value="MCG2670366.1"/>
    <property type="molecule type" value="Genomic_DNA"/>
</dbReference>
<evidence type="ECO:0000313" key="4">
    <source>
        <dbReference type="EMBL" id="MCG2670366.1"/>
    </source>
</evidence>
<dbReference type="AlphaFoldDB" id="A0A9X1U8V7"/>
<feature type="transmembrane region" description="Helical" evidence="2">
    <location>
        <begin position="145"/>
        <end position="168"/>
    </location>
</feature>
<comment type="caution">
    <text evidence="3">The sequence shown here is derived from an EMBL/GenBank/DDBJ whole genome shotgun (WGS) entry which is preliminary data.</text>
</comment>
<evidence type="ECO:0000313" key="3">
    <source>
        <dbReference type="EMBL" id="MCG2628201.1"/>
    </source>
</evidence>
<feature type="transmembrane region" description="Helical" evidence="2">
    <location>
        <begin position="174"/>
        <end position="196"/>
    </location>
</feature>
<keyword evidence="2" id="KW-0812">Transmembrane</keyword>
<proteinExistence type="inferred from homology"/>
<keyword evidence="1" id="KW-0813">Transport</keyword>
<feature type="transmembrane region" description="Helical" evidence="2">
    <location>
        <begin position="324"/>
        <end position="343"/>
    </location>
</feature>
<feature type="transmembrane region" description="Helical" evidence="2">
    <location>
        <begin position="27"/>
        <end position="46"/>
    </location>
</feature>
<dbReference type="GO" id="GO:0005886">
    <property type="term" value="C:plasma membrane"/>
    <property type="evidence" value="ECO:0007669"/>
    <property type="project" value="UniProtKB-UniRule"/>
</dbReference>
<dbReference type="PANTHER" id="PTHR40033">
    <property type="entry name" value="NA(+)-MALATE SYMPORTER"/>
    <property type="match status" value="1"/>
</dbReference>
<dbReference type="PIRSF" id="PIRSF005348">
    <property type="entry name" value="YxkH"/>
    <property type="match status" value="1"/>
</dbReference>
<reference evidence="3" key="1">
    <citation type="submission" date="2022-01" db="EMBL/GenBank/DDBJ databases">
        <title>Genome sequnece data of strain Bradyrhizobium sp. nov.</title>
        <authorList>
            <person name="Zhang J."/>
        </authorList>
    </citation>
    <scope>NUCLEOTIDE SEQUENCE</scope>
    <source>
        <strain evidence="4">WYCCWR 12774</strain>
        <strain evidence="3">WYCCWR 13023</strain>
    </source>
</reference>
<dbReference type="Proteomes" id="UP001139054">
    <property type="component" value="Unassembled WGS sequence"/>
</dbReference>
<feature type="transmembrane region" description="Helical" evidence="2">
    <location>
        <begin position="355"/>
        <end position="374"/>
    </location>
</feature>
<keyword evidence="1" id="KW-0769">Symport</keyword>
<feature type="transmembrane region" description="Helical" evidence="2">
    <location>
        <begin position="208"/>
        <end position="231"/>
    </location>
</feature>
<dbReference type="PANTHER" id="PTHR40033:SF1">
    <property type="entry name" value="CITRATE-SODIUM SYMPORTER"/>
    <property type="match status" value="1"/>
</dbReference>
<gene>
    <name evidence="4" type="ORF">L6637_25695</name>
    <name evidence="3" type="ORF">L6654_16330</name>
</gene>
<dbReference type="RefSeq" id="WP_237864939.1">
    <property type="nucleotide sequence ID" value="NZ_JAKLTY010000009.1"/>
</dbReference>
<keyword evidence="5" id="KW-1185">Reference proteome</keyword>
<feature type="transmembrane region" description="Helical" evidence="2">
    <location>
        <begin position="118"/>
        <end position="138"/>
    </location>
</feature>
<dbReference type="Proteomes" id="UP001139012">
    <property type="component" value="Unassembled WGS sequence"/>
</dbReference>
<keyword evidence="1 2" id="KW-0472">Membrane</keyword>
<accession>A0A9X1U8V7</accession>
<dbReference type="InterPro" id="IPR004679">
    <property type="entry name" value="2-OHcarboxylate_transport"/>
</dbReference>
<evidence type="ECO:0000313" key="5">
    <source>
        <dbReference type="Proteomes" id="UP001139012"/>
    </source>
</evidence>
<evidence type="ECO:0000256" key="2">
    <source>
        <dbReference type="SAM" id="Phobius"/>
    </source>
</evidence>
<organism evidence="3 6">
    <name type="scientific">Bradyrhizobium zhengyangense</name>
    <dbReference type="NCBI Taxonomy" id="2911009"/>
    <lineage>
        <taxon>Bacteria</taxon>
        <taxon>Pseudomonadati</taxon>
        <taxon>Pseudomonadota</taxon>
        <taxon>Alphaproteobacteria</taxon>
        <taxon>Hyphomicrobiales</taxon>
        <taxon>Nitrobacteraceae</taxon>
        <taxon>Bradyrhizobium</taxon>
    </lineage>
</organism>
<feature type="transmembrane region" description="Helical" evidence="2">
    <location>
        <begin position="266"/>
        <end position="287"/>
    </location>
</feature>
<dbReference type="GO" id="GO:0008514">
    <property type="term" value="F:organic anion transmembrane transporter activity"/>
    <property type="evidence" value="ECO:0007669"/>
    <property type="project" value="InterPro"/>
</dbReference>
<dbReference type="Pfam" id="PF03390">
    <property type="entry name" value="2HCT"/>
    <property type="match status" value="1"/>
</dbReference>
<feature type="transmembrane region" description="Helical" evidence="2">
    <location>
        <begin position="52"/>
        <end position="67"/>
    </location>
</feature>